<keyword evidence="2" id="KW-0472">Membrane</keyword>
<evidence type="ECO:0000256" key="3">
    <source>
        <dbReference type="SAM" id="SignalP"/>
    </source>
</evidence>
<protein>
    <submittedName>
        <fullName evidence="4">Protein EVI2A</fullName>
    </submittedName>
</protein>
<name>A0A091W229_OPIHO</name>
<dbReference type="STRING" id="30419.A0A091W229"/>
<evidence type="ECO:0000313" key="5">
    <source>
        <dbReference type="Proteomes" id="UP000053605"/>
    </source>
</evidence>
<feature type="compositionally biased region" description="Basic and acidic residues" evidence="1">
    <location>
        <begin position="219"/>
        <end position="238"/>
    </location>
</feature>
<dbReference type="InterPro" id="IPR008608">
    <property type="entry name" value="Ectropic_vir_integratn_site_2A"/>
</dbReference>
<organism evidence="4 5">
    <name type="scientific">Opisthocomus hoazin</name>
    <name type="common">Hoatzin</name>
    <name type="synonym">Phasianus hoazin</name>
    <dbReference type="NCBI Taxonomy" id="30419"/>
    <lineage>
        <taxon>Eukaryota</taxon>
        <taxon>Metazoa</taxon>
        <taxon>Chordata</taxon>
        <taxon>Craniata</taxon>
        <taxon>Vertebrata</taxon>
        <taxon>Euteleostomi</taxon>
        <taxon>Archelosauria</taxon>
        <taxon>Archosauria</taxon>
        <taxon>Dinosauria</taxon>
        <taxon>Saurischia</taxon>
        <taxon>Theropoda</taxon>
        <taxon>Coelurosauria</taxon>
        <taxon>Aves</taxon>
        <taxon>Neognathae</taxon>
        <taxon>Neoaves</taxon>
        <taxon>Opisthocomiformes</taxon>
        <taxon>Opisthocomidae</taxon>
        <taxon>Opisthocomus</taxon>
    </lineage>
</organism>
<dbReference type="EMBL" id="KK734536">
    <property type="protein sequence ID" value="KFR09494.1"/>
    <property type="molecule type" value="Genomic_DNA"/>
</dbReference>
<dbReference type="PhylomeDB" id="A0A091W229"/>
<dbReference type="Proteomes" id="UP000053605">
    <property type="component" value="Unassembled WGS sequence"/>
</dbReference>
<reference evidence="4 5" key="1">
    <citation type="submission" date="2014-04" db="EMBL/GenBank/DDBJ databases">
        <title>Genome evolution of avian class.</title>
        <authorList>
            <person name="Zhang G."/>
            <person name="Li C."/>
        </authorList>
    </citation>
    <scope>NUCLEOTIDE SEQUENCE [LARGE SCALE GENOMIC DNA]</scope>
    <source>
        <strain evidence="4">BGI_N306</strain>
    </source>
</reference>
<evidence type="ECO:0000256" key="1">
    <source>
        <dbReference type="SAM" id="MobiDB-lite"/>
    </source>
</evidence>
<feature type="region of interest" description="Disordered" evidence="1">
    <location>
        <begin position="219"/>
        <end position="240"/>
    </location>
</feature>
<keyword evidence="5" id="KW-1185">Reference proteome</keyword>
<gene>
    <name evidence="4" type="ORF">N306_15607</name>
</gene>
<accession>A0A091W229</accession>
<feature type="transmembrane region" description="Helical" evidence="2">
    <location>
        <begin position="127"/>
        <end position="153"/>
    </location>
</feature>
<dbReference type="KEGG" id="oha:104328046"/>
<evidence type="ECO:0000313" key="4">
    <source>
        <dbReference type="EMBL" id="KFR09494.1"/>
    </source>
</evidence>
<proteinExistence type="predicted"/>
<feature type="chain" id="PRO_5001881871" evidence="3">
    <location>
        <begin position="28"/>
        <end position="253"/>
    </location>
</feature>
<dbReference type="Pfam" id="PF05399">
    <property type="entry name" value="EVI2A"/>
    <property type="match status" value="1"/>
</dbReference>
<feature type="signal peptide" evidence="3">
    <location>
        <begin position="1"/>
        <end position="27"/>
    </location>
</feature>
<dbReference type="AlphaFoldDB" id="A0A091W229"/>
<keyword evidence="2" id="KW-0812">Transmembrane</keyword>
<dbReference type="PANTHER" id="PTHR15568:SF0">
    <property type="entry name" value="PROTEIN EVI2A"/>
    <property type="match status" value="1"/>
</dbReference>
<dbReference type="GO" id="GO:0016020">
    <property type="term" value="C:membrane"/>
    <property type="evidence" value="ECO:0007669"/>
    <property type="project" value="InterPro"/>
</dbReference>
<dbReference type="OrthoDB" id="9448427at2759"/>
<sequence>MKTKRHSKPHFAFPVGIIFSLCLQTSANHTGYPRVINQTWSPISQNLSGSRNITEVNTNSPLSTNFSSKTSTFEMQTATLQSLSSTRGQNSTSSPARSAVSASGESRNTSKPKNTMTKETCEDNKSLILICFIVIAVLVLICIFLLLLTVVIANKMSYLKKTKQGKRRPRSNGHILATNSLWPTAAGTWQRMPKETTGTNLVMQDFISGRDAVIQSKTEDEATEKLTKETDNEQENKGPKLHKPILTNFVVEI</sequence>
<dbReference type="PIRSF" id="PIRSF019625">
    <property type="entry name" value="EVI_S2A"/>
    <property type="match status" value="1"/>
</dbReference>
<evidence type="ECO:0000256" key="2">
    <source>
        <dbReference type="SAM" id="Phobius"/>
    </source>
</evidence>
<feature type="region of interest" description="Disordered" evidence="1">
    <location>
        <begin position="79"/>
        <end position="118"/>
    </location>
</feature>
<dbReference type="PANTHER" id="PTHR15568">
    <property type="entry name" value="ECOTROPIC VIRAL INTEGRATION SITE 2A"/>
    <property type="match status" value="1"/>
</dbReference>
<keyword evidence="2" id="KW-1133">Transmembrane helix</keyword>
<keyword evidence="3" id="KW-0732">Signal</keyword>